<name>X6NLN4_RETFI</name>
<dbReference type="AlphaFoldDB" id="X6NLN4"/>
<comment type="caution">
    <text evidence="3">The sequence shown here is derived from an EMBL/GenBank/DDBJ whole genome shotgun (WGS) entry which is preliminary data.</text>
</comment>
<accession>X6NLN4</accession>
<feature type="compositionally biased region" description="Basic and acidic residues" evidence="1">
    <location>
        <begin position="168"/>
        <end position="184"/>
    </location>
</feature>
<evidence type="ECO:0000313" key="4">
    <source>
        <dbReference type="Proteomes" id="UP000023152"/>
    </source>
</evidence>
<dbReference type="Proteomes" id="UP000023152">
    <property type="component" value="Unassembled WGS sequence"/>
</dbReference>
<dbReference type="InterPro" id="IPR032629">
    <property type="entry name" value="DCB_dom"/>
</dbReference>
<evidence type="ECO:0000313" key="3">
    <source>
        <dbReference type="EMBL" id="ETO26644.1"/>
    </source>
</evidence>
<dbReference type="OrthoDB" id="18431at2759"/>
<feature type="region of interest" description="Disordered" evidence="1">
    <location>
        <begin position="154"/>
        <end position="222"/>
    </location>
</feature>
<feature type="compositionally biased region" description="Polar residues" evidence="1">
    <location>
        <begin position="154"/>
        <end position="166"/>
    </location>
</feature>
<protein>
    <recommendedName>
        <fullName evidence="2">Mon2/Sec7/BIG1-like dimerisation and cyclophilin-binding domain-containing protein</fullName>
    </recommendedName>
</protein>
<reference evidence="3 4" key="1">
    <citation type="journal article" date="2013" name="Curr. Biol.">
        <title>The Genome of the Foraminiferan Reticulomyxa filosa.</title>
        <authorList>
            <person name="Glockner G."/>
            <person name="Hulsmann N."/>
            <person name="Schleicher M."/>
            <person name="Noegel A.A."/>
            <person name="Eichinger L."/>
            <person name="Gallinger C."/>
            <person name="Pawlowski J."/>
            <person name="Sierra R."/>
            <person name="Euteneuer U."/>
            <person name="Pillet L."/>
            <person name="Moustafa A."/>
            <person name="Platzer M."/>
            <person name="Groth M."/>
            <person name="Szafranski K."/>
            <person name="Schliwa M."/>
        </authorList>
    </citation>
    <scope>NUCLEOTIDE SEQUENCE [LARGE SCALE GENOMIC DNA]</scope>
</reference>
<dbReference type="EMBL" id="ASPP01007726">
    <property type="protein sequence ID" value="ETO26644.1"/>
    <property type="molecule type" value="Genomic_DNA"/>
</dbReference>
<sequence>MKSADSYFTPFRLGCETYHHTVVEVSLDAIQKLVAGEYLTGSTVLSTANGKPRRLIDNIVETKTLKTKTKKMHAYKHRMKDDQVTCYIVYLNTKNFDVQTSGIVFWFGDLMEYNRYVHTCYNVCTCVAIATLTQTLAVLFERIETTASQLKKVQSSEKLMSNSSKTKQVHDLQSKSKSESESKSRLQGKSRSSLSAAWKEMTLKRDNENKEKKEMESEESSQGVIEIKGHFANANHGHAESILGTVKDILDEMIDNITNRFEKGKTNESESEQEFNDNAKEMMEMASAKSIHDVHA</sequence>
<evidence type="ECO:0000259" key="2">
    <source>
        <dbReference type="Pfam" id="PF16213"/>
    </source>
</evidence>
<feature type="domain" description="Mon2/Sec7/BIG1-like dimerisation and cyclophilin-binding" evidence="2">
    <location>
        <begin position="3"/>
        <end position="90"/>
    </location>
</feature>
<gene>
    <name evidence="3" type="ORF">RFI_10491</name>
</gene>
<proteinExistence type="predicted"/>
<feature type="non-terminal residue" evidence="3">
    <location>
        <position position="296"/>
    </location>
</feature>
<dbReference type="Pfam" id="PF16213">
    <property type="entry name" value="DCB"/>
    <property type="match status" value="1"/>
</dbReference>
<evidence type="ECO:0000256" key="1">
    <source>
        <dbReference type="SAM" id="MobiDB-lite"/>
    </source>
</evidence>
<feature type="compositionally biased region" description="Basic and acidic residues" evidence="1">
    <location>
        <begin position="201"/>
        <end position="215"/>
    </location>
</feature>
<organism evidence="3 4">
    <name type="scientific">Reticulomyxa filosa</name>
    <dbReference type="NCBI Taxonomy" id="46433"/>
    <lineage>
        <taxon>Eukaryota</taxon>
        <taxon>Sar</taxon>
        <taxon>Rhizaria</taxon>
        <taxon>Retaria</taxon>
        <taxon>Foraminifera</taxon>
        <taxon>Monothalamids</taxon>
        <taxon>Reticulomyxidae</taxon>
        <taxon>Reticulomyxa</taxon>
    </lineage>
</organism>
<keyword evidence="4" id="KW-1185">Reference proteome</keyword>
<feature type="compositionally biased region" description="Polar residues" evidence="1">
    <location>
        <begin position="185"/>
        <end position="195"/>
    </location>
</feature>